<keyword evidence="2" id="KW-1185">Reference proteome</keyword>
<protein>
    <submittedName>
        <fullName evidence="1">Transport and Golgi organization protein 2</fullName>
    </submittedName>
</protein>
<dbReference type="AlphaFoldDB" id="A0A3D9S318"/>
<accession>A0A3D9S318</accession>
<dbReference type="Proteomes" id="UP000256429">
    <property type="component" value="Unassembled WGS sequence"/>
</dbReference>
<gene>
    <name evidence="1" type="ORF">BX611_0552</name>
</gene>
<dbReference type="EMBL" id="QTTQ01000009">
    <property type="protein sequence ID" value="REE83265.1"/>
    <property type="molecule type" value="Genomic_DNA"/>
</dbReference>
<dbReference type="PANTHER" id="PTHR17985:SF8">
    <property type="entry name" value="TRANSPORT AND GOLGI ORGANIZATION PROTEIN 2 HOMOLOG"/>
    <property type="match status" value="1"/>
</dbReference>
<sequence>MCTVTFLPLKNNNFILTSNRDETPLRETLPPKEYLENGIKMVFPKDKLAGGTWIGTSSKNRLVCVLNGAFIKHTRKTNYKKSRGLIAKEILQTTNFQEYIKDLELEGIEPFTMVIVDWNENNLNLFELIWDENQKRFNRLQNEPKIWSSATLYSDEIKALRKKWFKNWIKKNDFNSSNILQFHHSEIGDKEQAVFMKRPFVETVSITSIKKENKTIEMLYEDVIHSKKLLLTI</sequence>
<dbReference type="InterPro" id="IPR008551">
    <property type="entry name" value="TANGO2"/>
</dbReference>
<comment type="caution">
    <text evidence="1">The sequence shown here is derived from an EMBL/GenBank/DDBJ whole genome shotgun (WGS) entry which is preliminary data.</text>
</comment>
<dbReference type="Pfam" id="PF05742">
    <property type="entry name" value="TANGO2"/>
    <property type="match status" value="1"/>
</dbReference>
<organism evidence="1 2">
    <name type="scientific">Lutibacter oceani</name>
    <dbReference type="NCBI Taxonomy" id="1853311"/>
    <lineage>
        <taxon>Bacteria</taxon>
        <taxon>Pseudomonadati</taxon>
        <taxon>Bacteroidota</taxon>
        <taxon>Flavobacteriia</taxon>
        <taxon>Flavobacteriales</taxon>
        <taxon>Flavobacteriaceae</taxon>
        <taxon>Lutibacter</taxon>
    </lineage>
</organism>
<proteinExistence type="predicted"/>
<reference evidence="1 2" key="1">
    <citation type="submission" date="2018-08" db="EMBL/GenBank/DDBJ databases">
        <title>Genomic Encyclopedia of Type Strains, Phase III (KMG-III): the genomes of soil and plant-associated and newly described type strains.</title>
        <authorList>
            <person name="Whitman W."/>
        </authorList>
    </citation>
    <scope>NUCLEOTIDE SEQUENCE [LARGE SCALE GENOMIC DNA]</scope>
    <source>
        <strain evidence="1 2">325-5</strain>
    </source>
</reference>
<evidence type="ECO:0000313" key="1">
    <source>
        <dbReference type="EMBL" id="REE83265.1"/>
    </source>
</evidence>
<name>A0A3D9S318_9FLAO</name>
<evidence type="ECO:0000313" key="2">
    <source>
        <dbReference type="Proteomes" id="UP000256429"/>
    </source>
</evidence>
<dbReference type="PANTHER" id="PTHR17985">
    <property type="entry name" value="SER/THR-RICH PROTEIN T10 IN DGCR REGION"/>
    <property type="match status" value="1"/>
</dbReference>
<dbReference type="OrthoDB" id="4380123at2"/>
<dbReference type="RefSeq" id="WP_115877939.1">
    <property type="nucleotide sequence ID" value="NZ_QTTQ01000009.1"/>
</dbReference>